<dbReference type="Pfam" id="PF14478">
    <property type="entry name" value="DUF4430"/>
    <property type="match status" value="1"/>
</dbReference>
<dbReference type="PROSITE" id="PS51257">
    <property type="entry name" value="PROKAR_LIPOPROTEIN"/>
    <property type="match status" value="1"/>
</dbReference>
<reference evidence="5" key="1">
    <citation type="journal article" date="2019" name="Int. J. Syst. Evol. Microbiol.">
        <title>The Global Catalogue of Microorganisms (GCM) 10K type strain sequencing project: providing services to taxonomists for standard genome sequencing and annotation.</title>
        <authorList>
            <consortium name="The Broad Institute Genomics Platform"/>
            <consortium name="The Broad Institute Genome Sequencing Center for Infectious Disease"/>
            <person name="Wu L."/>
            <person name="Ma J."/>
        </authorList>
    </citation>
    <scope>NUCLEOTIDE SEQUENCE [LARGE SCALE GENOMIC DNA]</scope>
    <source>
        <strain evidence="5">CCM 8749</strain>
    </source>
</reference>
<dbReference type="RefSeq" id="WP_379895747.1">
    <property type="nucleotide sequence ID" value="NZ_CBCSCT010000015.1"/>
</dbReference>
<feature type="compositionally biased region" description="Polar residues" evidence="1">
    <location>
        <begin position="21"/>
        <end position="31"/>
    </location>
</feature>
<gene>
    <name evidence="4" type="ORF">ACFPXP_17920</name>
</gene>
<keyword evidence="2" id="KW-0732">Signal</keyword>
<feature type="chain" id="PRO_5047029279" evidence="2">
    <location>
        <begin position="25"/>
        <end position="244"/>
    </location>
</feature>
<sequence length="244" mass="26747">MRTYGFVWVILLSLMLAACGPSTTSTDQSGIPSKMSEQGIRSEDNSAEQPEVPNRAEDEDKASELEHPPEQKPAVAGEMSNDEPSKLEESGSLLEPTQSESSLHAPEKEPASASQAMPEQSAPNETTGDTPAESERIDQVSLIILGLEAEELLRVEVEFEKGDTVLDILKKGTRSSEMPMEYRGSGAFSYVEGINNLYEFDYGPTSGWKYEINGEYISKSAGSAEVEVGDQLTWYYVTEEEDSE</sequence>
<evidence type="ECO:0000256" key="2">
    <source>
        <dbReference type="SAM" id="SignalP"/>
    </source>
</evidence>
<feature type="region of interest" description="Disordered" evidence="1">
    <location>
        <begin position="20"/>
        <end position="135"/>
    </location>
</feature>
<dbReference type="EMBL" id="JBHSQV010000179">
    <property type="protein sequence ID" value="MFC5988284.1"/>
    <property type="molecule type" value="Genomic_DNA"/>
</dbReference>
<dbReference type="InterPro" id="IPR027954">
    <property type="entry name" value="Transcobalamin-like_C"/>
</dbReference>
<organism evidence="4 5">
    <name type="scientific">Marinicrinis lubricantis</name>
    <dbReference type="NCBI Taxonomy" id="2086470"/>
    <lineage>
        <taxon>Bacteria</taxon>
        <taxon>Bacillati</taxon>
        <taxon>Bacillota</taxon>
        <taxon>Bacilli</taxon>
        <taxon>Bacillales</taxon>
        <taxon>Paenibacillaceae</taxon>
    </lineage>
</organism>
<evidence type="ECO:0000313" key="4">
    <source>
        <dbReference type="EMBL" id="MFC5988284.1"/>
    </source>
</evidence>
<feature type="compositionally biased region" description="Basic and acidic residues" evidence="1">
    <location>
        <begin position="54"/>
        <end position="70"/>
    </location>
</feature>
<keyword evidence="5" id="KW-1185">Reference proteome</keyword>
<feature type="signal peptide" evidence="2">
    <location>
        <begin position="1"/>
        <end position="24"/>
    </location>
</feature>
<feature type="domain" description="Transcobalamin-like C-terminal" evidence="3">
    <location>
        <begin position="162"/>
        <end position="237"/>
    </location>
</feature>
<feature type="compositionally biased region" description="Polar residues" evidence="1">
    <location>
        <begin position="112"/>
        <end position="129"/>
    </location>
</feature>
<evidence type="ECO:0000256" key="1">
    <source>
        <dbReference type="SAM" id="MobiDB-lite"/>
    </source>
</evidence>
<proteinExistence type="predicted"/>
<evidence type="ECO:0000259" key="3">
    <source>
        <dbReference type="Pfam" id="PF14478"/>
    </source>
</evidence>
<name>A0ABW1ITK1_9BACL</name>
<accession>A0ABW1ITK1</accession>
<dbReference type="Gene3D" id="2.170.130.30">
    <property type="match status" value="1"/>
</dbReference>
<protein>
    <submittedName>
        <fullName evidence="4">DUF4430 domain-containing protein</fullName>
    </submittedName>
</protein>
<dbReference type="Proteomes" id="UP001596250">
    <property type="component" value="Unassembled WGS sequence"/>
</dbReference>
<evidence type="ECO:0000313" key="5">
    <source>
        <dbReference type="Proteomes" id="UP001596250"/>
    </source>
</evidence>
<comment type="caution">
    <text evidence="4">The sequence shown here is derived from an EMBL/GenBank/DDBJ whole genome shotgun (WGS) entry which is preliminary data.</text>
</comment>